<dbReference type="PANTHER" id="PTHR35486:SF1">
    <property type="entry name" value="OS02G0689500 PROTEIN"/>
    <property type="match status" value="1"/>
</dbReference>
<name>A0AA41W1Z6_PAPNU</name>
<reference evidence="2" key="1">
    <citation type="submission" date="2022-03" db="EMBL/GenBank/DDBJ databases">
        <title>A functionally conserved STORR gene fusion in Papaver species that diverged 16.8 million years ago.</title>
        <authorList>
            <person name="Catania T."/>
        </authorList>
    </citation>
    <scope>NUCLEOTIDE SEQUENCE</scope>
    <source>
        <strain evidence="2">S-191538</strain>
    </source>
</reference>
<evidence type="ECO:0000256" key="1">
    <source>
        <dbReference type="SAM" id="MobiDB-lite"/>
    </source>
</evidence>
<accession>A0AA41W1Z6</accession>
<feature type="compositionally biased region" description="Basic residues" evidence="1">
    <location>
        <begin position="215"/>
        <end position="224"/>
    </location>
</feature>
<dbReference type="Proteomes" id="UP001177140">
    <property type="component" value="Unassembled WGS sequence"/>
</dbReference>
<sequence length="357" mass="39849">MRCKKHITDGSSRVGVCASCLRERLFALVEAQARSAAVQQQINHHEDHRKSDPLHNYSSQPHQHQQQQPQPPPLIFPRSVSPYICRRPDNNNDSSWQHQNQNSRFYSTPQLGPNTNPLNDTANTTISSSSAVHKKKNRFRILSNLFRSSHRSVVVIDEHESPIPSIPIPDPNSTVSRASLSTSSPISSSTWYSSLIPNRTRKTTQESPCRSTTTNHHHRPHRNKGLSPNYTEQEEDNIGPGDEEDISNIGYVSESSPGWRKSAATTPGRQRKGGQNGNHNSSKSVSMAFCLSPLVRASPKRPSRNQKDTGFSGEIRVSSSVHNLSHHNPNLSTAASFCANRSRKIANFGRYNNNYNP</sequence>
<feature type="region of interest" description="Disordered" evidence="1">
    <location>
        <begin position="161"/>
        <end position="284"/>
    </location>
</feature>
<feature type="compositionally biased region" description="Low complexity" evidence="1">
    <location>
        <begin position="171"/>
        <end position="197"/>
    </location>
</feature>
<dbReference type="AlphaFoldDB" id="A0AA41W1Z6"/>
<feature type="compositionally biased region" description="Basic and acidic residues" evidence="1">
    <location>
        <begin position="43"/>
        <end position="53"/>
    </location>
</feature>
<proteinExistence type="predicted"/>
<feature type="compositionally biased region" description="Polar residues" evidence="1">
    <location>
        <begin position="91"/>
        <end position="131"/>
    </location>
</feature>
<evidence type="ECO:0000313" key="2">
    <source>
        <dbReference type="EMBL" id="MCL7051711.1"/>
    </source>
</evidence>
<evidence type="ECO:0000313" key="3">
    <source>
        <dbReference type="Proteomes" id="UP001177140"/>
    </source>
</evidence>
<dbReference type="PANTHER" id="PTHR35486">
    <property type="entry name" value="EXPRESSED PROTEIN"/>
    <property type="match status" value="1"/>
</dbReference>
<comment type="caution">
    <text evidence="2">The sequence shown here is derived from an EMBL/GenBank/DDBJ whole genome shotgun (WGS) entry which is preliminary data.</text>
</comment>
<protein>
    <submittedName>
        <fullName evidence="2">Uncharacterized protein</fullName>
    </submittedName>
</protein>
<organism evidence="2 3">
    <name type="scientific">Papaver nudicaule</name>
    <name type="common">Iceland poppy</name>
    <dbReference type="NCBI Taxonomy" id="74823"/>
    <lineage>
        <taxon>Eukaryota</taxon>
        <taxon>Viridiplantae</taxon>
        <taxon>Streptophyta</taxon>
        <taxon>Embryophyta</taxon>
        <taxon>Tracheophyta</taxon>
        <taxon>Spermatophyta</taxon>
        <taxon>Magnoliopsida</taxon>
        <taxon>Ranunculales</taxon>
        <taxon>Papaveraceae</taxon>
        <taxon>Papaveroideae</taxon>
        <taxon>Papaver</taxon>
    </lineage>
</organism>
<feature type="compositionally biased region" description="Acidic residues" evidence="1">
    <location>
        <begin position="232"/>
        <end position="246"/>
    </location>
</feature>
<gene>
    <name evidence="2" type="ORF">MKW94_027716</name>
</gene>
<keyword evidence="3" id="KW-1185">Reference proteome</keyword>
<dbReference type="EMBL" id="JAJJMA010341585">
    <property type="protein sequence ID" value="MCL7051711.1"/>
    <property type="molecule type" value="Genomic_DNA"/>
</dbReference>
<feature type="region of interest" description="Disordered" evidence="1">
    <location>
        <begin position="38"/>
        <end position="133"/>
    </location>
</feature>